<dbReference type="Gramene" id="Kaladp0042s0369.1.v1.1">
    <property type="protein sequence ID" value="Kaladp0042s0369.1.v1.1.CDS.1"/>
    <property type="gene ID" value="Kaladp0042s0369.v1.1"/>
</dbReference>
<dbReference type="AlphaFoldDB" id="A0A7N0TRM1"/>
<accession>A0A7N0TRM1</accession>
<reference evidence="1" key="1">
    <citation type="submission" date="2021-01" db="UniProtKB">
        <authorList>
            <consortium name="EnsemblPlants"/>
        </authorList>
    </citation>
    <scope>IDENTIFICATION</scope>
</reference>
<dbReference type="EnsemblPlants" id="Kaladp0042s0369.1.v1.1">
    <property type="protein sequence ID" value="Kaladp0042s0369.1.v1.1.CDS.1"/>
    <property type="gene ID" value="Kaladp0042s0369.v1.1"/>
</dbReference>
<name>A0A7N0TRM1_KALFE</name>
<protein>
    <submittedName>
        <fullName evidence="1">Uncharacterized protein</fullName>
    </submittedName>
</protein>
<dbReference type="Proteomes" id="UP000594263">
    <property type="component" value="Unplaced"/>
</dbReference>
<evidence type="ECO:0000313" key="2">
    <source>
        <dbReference type="Proteomes" id="UP000594263"/>
    </source>
</evidence>
<organism evidence="1 2">
    <name type="scientific">Kalanchoe fedtschenkoi</name>
    <name type="common">Lavender scallops</name>
    <name type="synonym">South American air plant</name>
    <dbReference type="NCBI Taxonomy" id="63787"/>
    <lineage>
        <taxon>Eukaryota</taxon>
        <taxon>Viridiplantae</taxon>
        <taxon>Streptophyta</taxon>
        <taxon>Embryophyta</taxon>
        <taxon>Tracheophyta</taxon>
        <taxon>Spermatophyta</taxon>
        <taxon>Magnoliopsida</taxon>
        <taxon>eudicotyledons</taxon>
        <taxon>Gunneridae</taxon>
        <taxon>Pentapetalae</taxon>
        <taxon>Saxifragales</taxon>
        <taxon>Crassulaceae</taxon>
        <taxon>Kalanchoe</taxon>
    </lineage>
</organism>
<evidence type="ECO:0000313" key="1">
    <source>
        <dbReference type="EnsemblPlants" id="Kaladp0042s0369.1.v1.1.CDS.1"/>
    </source>
</evidence>
<keyword evidence="2" id="KW-1185">Reference proteome</keyword>
<proteinExistence type="predicted"/>
<sequence>MGCPALCNFIVGTQQLVQIQCHSDAATEFPQLLTCKCSRRYASCCRYSL</sequence>